<evidence type="ECO:0000256" key="3">
    <source>
        <dbReference type="SAM" id="Coils"/>
    </source>
</evidence>
<dbReference type="Gene3D" id="2.40.30.170">
    <property type="match status" value="1"/>
</dbReference>
<comment type="subcellular location">
    <subcellularLocation>
        <location evidence="1">Cell envelope</location>
    </subcellularLocation>
</comment>
<keyword evidence="6" id="KW-1185">Reference proteome</keyword>
<organism evidence="5 6">
    <name type="scientific">Hymenobacter gelipurpurascens</name>
    <dbReference type="NCBI Taxonomy" id="89968"/>
    <lineage>
        <taxon>Bacteria</taxon>
        <taxon>Pseudomonadati</taxon>
        <taxon>Bacteroidota</taxon>
        <taxon>Cytophagia</taxon>
        <taxon>Cytophagales</taxon>
        <taxon>Hymenobacteraceae</taxon>
        <taxon>Hymenobacter</taxon>
    </lineage>
</organism>
<dbReference type="InterPro" id="IPR058792">
    <property type="entry name" value="Beta-barrel_RND_2"/>
</dbReference>
<dbReference type="OrthoDB" id="869610at2"/>
<name>A0A212UHD8_9BACT</name>
<evidence type="ECO:0000256" key="1">
    <source>
        <dbReference type="ARBA" id="ARBA00004196"/>
    </source>
</evidence>
<dbReference type="PANTHER" id="PTHR32347">
    <property type="entry name" value="EFFLUX SYSTEM COMPONENT YKNX-RELATED"/>
    <property type="match status" value="1"/>
</dbReference>
<evidence type="ECO:0000313" key="5">
    <source>
        <dbReference type="EMBL" id="SNC77662.1"/>
    </source>
</evidence>
<dbReference type="PANTHER" id="PTHR32347:SF23">
    <property type="entry name" value="BLL5650 PROTEIN"/>
    <property type="match status" value="1"/>
</dbReference>
<protein>
    <submittedName>
        <fullName evidence="5">HlyD family secretion protein</fullName>
    </submittedName>
</protein>
<evidence type="ECO:0000256" key="2">
    <source>
        <dbReference type="ARBA" id="ARBA00023054"/>
    </source>
</evidence>
<dbReference type="Gene3D" id="2.40.50.100">
    <property type="match status" value="1"/>
</dbReference>
<feature type="coiled-coil region" evidence="3">
    <location>
        <begin position="116"/>
        <end position="160"/>
    </location>
</feature>
<dbReference type="EMBL" id="FYEW01000004">
    <property type="protein sequence ID" value="SNC77662.1"/>
    <property type="molecule type" value="Genomic_DNA"/>
</dbReference>
<accession>A0A212UHD8</accession>
<sequence>MTLRWLAKPFAFPLPPGRLETVLPPRPWAWRRLLVANRGIYGLLMATGLGGCPSKSEQVRPVVSAISECVYAAGTIKSAQQYQAFASVSGVIRDIYVREGDSVNVGTPLLAVASDVSRLQEENAALSARFADVAANQDQLREARELVAQQRRTMQNDQLQLQRQRRLWAQSIGTKLALEQRELAYSASRTAYDAAVARWRTLERQLSFGAAQARNNLRIAQQQARDFVLRSRVRGVVYKLYPKQGEAISPQTPLAVLGEGRHFVLEMQVDEADIVHIRPGQQVLVTMDSYRGQVFPARVTAVVPLMNANSKTFVVEARFVRQPPVLFPFLSFEASIVLRTKSKALLIPRRLLLNDSTVLNSQGQPVRVKTGLSDYQMVEIRAGLSPADVLTAPES</sequence>
<dbReference type="Proteomes" id="UP000198131">
    <property type="component" value="Unassembled WGS sequence"/>
</dbReference>
<gene>
    <name evidence="5" type="ORF">SAMN06265337_4262</name>
</gene>
<dbReference type="AlphaFoldDB" id="A0A212UHD8"/>
<reference evidence="6" key="1">
    <citation type="submission" date="2017-06" db="EMBL/GenBank/DDBJ databases">
        <authorList>
            <person name="Varghese N."/>
            <person name="Submissions S."/>
        </authorList>
    </citation>
    <scope>NUCLEOTIDE SEQUENCE [LARGE SCALE GENOMIC DNA]</scope>
    <source>
        <strain evidence="6">DSM 11116</strain>
    </source>
</reference>
<keyword evidence="2 3" id="KW-0175">Coiled coil</keyword>
<feature type="domain" description="CusB-like beta-barrel" evidence="4">
    <location>
        <begin position="265"/>
        <end position="315"/>
    </location>
</feature>
<evidence type="ECO:0000259" key="4">
    <source>
        <dbReference type="Pfam" id="PF25954"/>
    </source>
</evidence>
<dbReference type="InterPro" id="IPR050465">
    <property type="entry name" value="UPF0194_transport"/>
</dbReference>
<proteinExistence type="predicted"/>
<dbReference type="Pfam" id="PF25954">
    <property type="entry name" value="Beta-barrel_RND_2"/>
    <property type="match status" value="1"/>
</dbReference>
<evidence type="ECO:0000313" key="6">
    <source>
        <dbReference type="Proteomes" id="UP000198131"/>
    </source>
</evidence>
<dbReference type="GO" id="GO:0030313">
    <property type="term" value="C:cell envelope"/>
    <property type="evidence" value="ECO:0007669"/>
    <property type="project" value="UniProtKB-SubCell"/>
</dbReference>